<dbReference type="Proteomes" id="UP000036403">
    <property type="component" value="Unassembled WGS sequence"/>
</dbReference>
<evidence type="ECO:0000256" key="1">
    <source>
        <dbReference type="SAM" id="MobiDB-lite"/>
    </source>
</evidence>
<comment type="caution">
    <text evidence="2">The sequence shown here is derived from an EMBL/GenBank/DDBJ whole genome shotgun (WGS) entry which is preliminary data.</text>
</comment>
<feature type="compositionally biased region" description="Basic and acidic residues" evidence="1">
    <location>
        <begin position="45"/>
        <end position="70"/>
    </location>
</feature>
<reference evidence="2 3" key="1">
    <citation type="submission" date="2015-04" db="EMBL/GenBank/DDBJ databases">
        <title>Lasius niger genome sequencing.</title>
        <authorList>
            <person name="Konorov E.A."/>
            <person name="Nikitin M.A."/>
            <person name="Kirill M.V."/>
            <person name="Chang P."/>
        </authorList>
    </citation>
    <scope>NUCLEOTIDE SEQUENCE [LARGE SCALE GENOMIC DNA]</scope>
    <source>
        <tissue evidence="2">Whole</tissue>
    </source>
</reference>
<feature type="compositionally biased region" description="Basic residues" evidence="1">
    <location>
        <begin position="18"/>
        <end position="27"/>
    </location>
</feature>
<sequence>MERRAPYVVGRLGDAGRQWHKEHKKGSGRGTSESKYIGMGVGVQRLEDTKVSRDLGHKREGRAYPHKDVGVETGAEGALGRTNS</sequence>
<evidence type="ECO:0000313" key="2">
    <source>
        <dbReference type="EMBL" id="KMQ82927.1"/>
    </source>
</evidence>
<organism evidence="2 3">
    <name type="scientific">Lasius niger</name>
    <name type="common">Black garden ant</name>
    <dbReference type="NCBI Taxonomy" id="67767"/>
    <lineage>
        <taxon>Eukaryota</taxon>
        <taxon>Metazoa</taxon>
        <taxon>Ecdysozoa</taxon>
        <taxon>Arthropoda</taxon>
        <taxon>Hexapoda</taxon>
        <taxon>Insecta</taxon>
        <taxon>Pterygota</taxon>
        <taxon>Neoptera</taxon>
        <taxon>Endopterygota</taxon>
        <taxon>Hymenoptera</taxon>
        <taxon>Apocrita</taxon>
        <taxon>Aculeata</taxon>
        <taxon>Formicoidea</taxon>
        <taxon>Formicidae</taxon>
        <taxon>Formicinae</taxon>
        <taxon>Lasius</taxon>
        <taxon>Lasius</taxon>
    </lineage>
</organism>
<gene>
    <name evidence="2" type="ORF">RF55_21446</name>
</gene>
<accession>A0A0J7JXU0</accession>
<dbReference type="PaxDb" id="67767-A0A0J7JXU0"/>
<dbReference type="AlphaFoldDB" id="A0A0J7JXU0"/>
<feature type="region of interest" description="Disordered" evidence="1">
    <location>
        <begin position="1"/>
        <end position="84"/>
    </location>
</feature>
<proteinExistence type="predicted"/>
<evidence type="ECO:0000313" key="3">
    <source>
        <dbReference type="Proteomes" id="UP000036403"/>
    </source>
</evidence>
<keyword evidence="3" id="KW-1185">Reference proteome</keyword>
<dbReference type="EMBL" id="LBMM01022221">
    <property type="protein sequence ID" value="KMQ82927.1"/>
    <property type="molecule type" value="Genomic_DNA"/>
</dbReference>
<name>A0A0J7JXU0_LASNI</name>
<protein>
    <submittedName>
        <fullName evidence="2">Uncharacterized protein</fullName>
    </submittedName>
</protein>